<dbReference type="SUPFAM" id="SSF56524">
    <property type="entry name" value="Oxidoreductase molybdopterin-binding domain"/>
    <property type="match status" value="1"/>
</dbReference>
<dbReference type="InterPro" id="IPR000572">
    <property type="entry name" value="OxRdtase_Mopterin-bd_dom"/>
</dbReference>
<dbReference type="Pfam" id="PF00174">
    <property type="entry name" value="Oxidored_molyb"/>
    <property type="match status" value="1"/>
</dbReference>
<dbReference type="InterPro" id="IPR036374">
    <property type="entry name" value="OxRdtase_Mopterin-bd_sf"/>
</dbReference>
<proteinExistence type="predicted"/>
<dbReference type="Proteomes" id="UP000240996">
    <property type="component" value="Unassembled WGS sequence"/>
</dbReference>
<keyword evidence="4" id="KW-1185">Reference proteome</keyword>
<organism evidence="3 4">
    <name type="scientific">Sphingomonas aerolata</name>
    <dbReference type="NCBI Taxonomy" id="185951"/>
    <lineage>
        <taxon>Bacteria</taxon>
        <taxon>Pseudomonadati</taxon>
        <taxon>Pseudomonadota</taxon>
        <taxon>Alphaproteobacteria</taxon>
        <taxon>Sphingomonadales</taxon>
        <taxon>Sphingomonadaceae</taxon>
        <taxon>Sphingomonas</taxon>
    </lineage>
</organism>
<reference evidence="3 4" key="1">
    <citation type="submission" date="2018-04" db="EMBL/GenBank/DDBJ databases">
        <title>Genomic Encyclopedia of Type Strains, Phase III (KMG-III): the genomes of soil and plant-associated and newly described type strains.</title>
        <authorList>
            <person name="Whitman W."/>
        </authorList>
    </citation>
    <scope>NUCLEOTIDE SEQUENCE [LARGE SCALE GENOMIC DNA]</scope>
    <source>
        <strain evidence="3 4">NW12</strain>
    </source>
</reference>
<evidence type="ECO:0000256" key="1">
    <source>
        <dbReference type="SAM" id="MobiDB-lite"/>
    </source>
</evidence>
<comment type="caution">
    <text evidence="3">The sequence shown here is derived from an EMBL/GenBank/DDBJ whole genome shotgun (WGS) entry which is preliminary data.</text>
</comment>
<dbReference type="PANTHER" id="PTHR43032">
    <property type="entry name" value="PROTEIN-METHIONINE-SULFOXIDE REDUCTASE"/>
    <property type="match status" value="1"/>
</dbReference>
<dbReference type="RefSeq" id="WP_107931805.1">
    <property type="nucleotide sequence ID" value="NZ_PZZN01000002.1"/>
</dbReference>
<dbReference type="Gene3D" id="3.90.420.10">
    <property type="entry name" value="Oxidoreductase, molybdopterin-binding domain"/>
    <property type="match status" value="1"/>
</dbReference>
<feature type="domain" description="Oxidoreductase molybdopterin-binding" evidence="2">
    <location>
        <begin position="55"/>
        <end position="200"/>
    </location>
</feature>
<evidence type="ECO:0000313" key="3">
    <source>
        <dbReference type="EMBL" id="PTM45553.1"/>
    </source>
</evidence>
<dbReference type="AlphaFoldDB" id="A0A2T4YPW8"/>
<evidence type="ECO:0000313" key="4">
    <source>
        <dbReference type="Proteomes" id="UP000240996"/>
    </source>
</evidence>
<sequence>MSDDDRSEPTKLTRSKQRWASEGKFLTGATDRAEGDRLPPGQHLVRDWPVLDLGQQPDIARERWRLTIDGMVERPVTLDWAGFMALPQTAVRSDIHCVTTWSRYDNDWSGVATRDLLDHVGPVDAAAFLTLLGYDGYTTNVPLADFAAADALLVHSWQGKPLTREHGGPVRLVIPHLYFWKSAKWISRIAFLGADKPGFWEVNGYHRRGDPWAEQRYSED</sequence>
<dbReference type="CDD" id="cd02109">
    <property type="entry name" value="arch_bact_SO_family_Moco"/>
    <property type="match status" value="1"/>
</dbReference>
<evidence type="ECO:0000259" key="2">
    <source>
        <dbReference type="Pfam" id="PF00174"/>
    </source>
</evidence>
<gene>
    <name evidence="3" type="ORF">C8J24_1777</name>
</gene>
<name>A0A2T4YPW8_9SPHN</name>
<dbReference type="PANTHER" id="PTHR43032:SF4">
    <property type="entry name" value="OXIDOREDUCTASE MOLYBDOPTERIN-BINDING DOMAIN-CONTAINING PROTEIN"/>
    <property type="match status" value="1"/>
</dbReference>
<accession>A0A2T4YPW8</accession>
<protein>
    <submittedName>
        <fullName evidence="3">DMSO/TMAO reductase YedYZ molybdopterin-dependent catalytic subunit</fullName>
    </submittedName>
</protein>
<dbReference type="EMBL" id="PZZN01000002">
    <property type="protein sequence ID" value="PTM45553.1"/>
    <property type="molecule type" value="Genomic_DNA"/>
</dbReference>
<feature type="region of interest" description="Disordered" evidence="1">
    <location>
        <begin position="1"/>
        <end position="39"/>
    </location>
</feature>